<evidence type="ECO:0000256" key="7">
    <source>
        <dbReference type="ARBA" id="ARBA00023136"/>
    </source>
</evidence>
<evidence type="ECO:0000256" key="1">
    <source>
        <dbReference type="ARBA" id="ARBA00004651"/>
    </source>
</evidence>
<dbReference type="GO" id="GO:0022857">
    <property type="term" value="F:transmembrane transporter activity"/>
    <property type="evidence" value="ECO:0007669"/>
    <property type="project" value="InterPro"/>
</dbReference>
<dbReference type="InterPro" id="IPR036259">
    <property type="entry name" value="MFS_trans_sf"/>
</dbReference>
<keyword evidence="6 8" id="KW-1133">Transmembrane helix</keyword>
<dbReference type="SUPFAM" id="SSF103473">
    <property type="entry name" value="MFS general substrate transporter"/>
    <property type="match status" value="1"/>
</dbReference>
<dbReference type="InterPro" id="IPR020846">
    <property type="entry name" value="MFS_dom"/>
</dbReference>
<comment type="subcellular location">
    <subcellularLocation>
        <location evidence="1">Cell membrane</location>
        <topology evidence="1">Multi-pass membrane protein</topology>
    </subcellularLocation>
</comment>
<evidence type="ECO:0000256" key="8">
    <source>
        <dbReference type="SAM" id="Phobius"/>
    </source>
</evidence>
<keyword evidence="5 8" id="KW-0812">Transmembrane</keyword>
<dbReference type="AlphaFoldDB" id="A0A2U8DQL0"/>
<keyword evidence="7 8" id="KW-0472">Membrane</keyword>
<dbReference type="Gene3D" id="1.20.1720.10">
    <property type="entry name" value="Multidrug resistance protein D"/>
    <property type="match status" value="1"/>
</dbReference>
<keyword evidence="11" id="KW-1185">Reference proteome</keyword>
<feature type="transmembrane region" description="Helical" evidence="8">
    <location>
        <begin position="271"/>
        <end position="291"/>
    </location>
</feature>
<feature type="transmembrane region" description="Helical" evidence="8">
    <location>
        <begin position="165"/>
        <end position="186"/>
    </location>
</feature>
<evidence type="ECO:0000256" key="5">
    <source>
        <dbReference type="ARBA" id="ARBA00022692"/>
    </source>
</evidence>
<dbReference type="InterPro" id="IPR011701">
    <property type="entry name" value="MFS"/>
</dbReference>
<comment type="similarity">
    <text evidence="2">Belongs to the major facilitator superfamily. EmrB family.</text>
</comment>
<evidence type="ECO:0000256" key="3">
    <source>
        <dbReference type="ARBA" id="ARBA00022448"/>
    </source>
</evidence>
<organism evidence="10 11">
    <name type="scientific">Clostridium drakei</name>
    <dbReference type="NCBI Taxonomy" id="332101"/>
    <lineage>
        <taxon>Bacteria</taxon>
        <taxon>Bacillati</taxon>
        <taxon>Bacillota</taxon>
        <taxon>Clostridia</taxon>
        <taxon>Eubacteriales</taxon>
        <taxon>Clostridiaceae</taxon>
        <taxon>Clostridium</taxon>
    </lineage>
</organism>
<feature type="transmembrane region" description="Helical" evidence="8">
    <location>
        <begin position="303"/>
        <end position="320"/>
    </location>
</feature>
<dbReference type="PROSITE" id="PS50850">
    <property type="entry name" value="MFS"/>
    <property type="match status" value="1"/>
</dbReference>
<keyword evidence="4" id="KW-1003">Cell membrane</keyword>
<dbReference type="PANTHER" id="PTHR42718">
    <property type="entry name" value="MAJOR FACILITATOR SUPERFAMILY MULTIDRUG TRANSPORTER MFSC"/>
    <property type="match status" value="1"/>
</dbReference>
<feature type="domain" description="Major facilitator superfamily (MFS) profile" evidence="9">
    <location>
        <begin position="13"/>
        <end position="505"/>
    </location>
</feature>
<dbReference type="PRINTS" id="PR01036">
    <property type="entry name" value="TCRTETB"/>
</dbReference>
<evidence type="ECO:0000256" key="2">
    <source>
        <dbReference type="ARBA" id="ARBA00008537"/>
    </source>
</evidence>
<dbReference type="GO" id="GO:0005886">
    <property type="term" value="C:plasma membrane"/>
    <property type="evidence" value="ECO:0007669"/>
    <property type="project" value="UniProtKB-SubCell"/>
</dbReference>
<dbReference type="EMBL" id="CP020953">
    <property type="protein sequence ID" value="AWI04382.1"/>
    <property type="molecule type" value="Genomic_DNA"/>
</dbReference>
<gene>
    <name evidence="10" type="ORF">B9W14_07690</name>
</gene>
<dbReference type="CDD" id="cd17503">
    <property type="entry name" value="MFS_LmrB_MDR_like"/>
    <property type="match status" value="1"/>
</dbReference>
<feature type="transmembrane region" description="Helical" evidence="8">
    <location>
        <begin position="138"/>
        <end position="159"/>
    </location>
</feature>
<dbReference type="RefSeq" id="WP_032079586.1">
    <property type="nucleotide sequence ID" value="NZ_CP020953.1"/>
</dbReference>
<reference evidence="11" key="1">
    <citation type="submission" date="2017-04" db="EMBL/GenBank/DDBJ databases">
        <authorList>
            <person name="Song Y."/>
            <person name="Cho B.-K."/>
        </authorList>
    </citation>
    <scope>NUCLEOTIDE SEQUENCE [LARGE SCALE GENOMIC DNA]</scope>
    <source>
        <strain evidence="11">SL1</strain>
    </source>
</reference>
<dbReference type="NCBIfam" id="TIGR00711">
    <property type="entry name" value="efflux_EmrB"/>
    <property type="match status" value="1"/>
</dbReference>
<dbReference type="PANTHER" id="PTHR42718:SF9">
    <property type="entry name" value="MAJOR FACILITATOR SUPERFAMILY MULTIDRUG TRANSPORTER MFSC"/>
    <property type="match status" value="1"/>
</dbReference>
<evidence type="ECO:0000259" key="9">
    <source>
        <dbReference type="PROSITE" id="PS50850"/>
    </source>
</evidence>
<dbReference type="Pfam" id="PF07690">
    <property type="entry name" value="MFS_1"/>
    <property type="match status" value="1"/>
</dbReference>
<dbReference type="Proteomes" id="UP000244910">
    <property type="component" value="Chromosome"/>
</dbReference>
<feature type="transmembrane region" description="Helical" evidence="8">
    <location>
        <begin position="48"/>
        <end position="67"/>
    </location>
</feature>
<dbReference type="Gene3D" id="1.20.1250.20">
    <property type="entry name" value="MFS general substrate transporter like domains"/>
    <property type="match status" value="1"/>
</dbReference>
<evidence type="ECO:0000256" key="4">
    <source>
        <dbReference type="ARBA" id="ARBA00022475"/>
    </source>
</evidence>
<keyword evidence="3" id="KW-0813">Transport</keyword>
<protein>
    <submittedName>
        <fullName evidence="10">MFS transporter</fullName>
    </submittedName>
</protein>
<accession>A0A2U8DQL0</accession>
<sequence>MEEKEAASYKWLCLMVIIIGTFMAFLDTSIVNIALPKIMSVFSTSLDIGQWVLTGYMLTAGAVIPLTGYLEEVLGYKKVYIFAIVVFTIGSFLCGISWSIDVLILARILQAIGGGMIMPVGMSTLYKVIPKEKIGLAAGIYGISIMVAPAIGPTLGGYIVQYLSWNLIFSINVPIGIIGTILAIAILKEDVKKVDKKLDVIGVLTSISGLVSILYIISEWSKIDWGDIKYPLLIVFGGFNLAIFIFNELTIENPLLELRVLKIIPYSVNTILINIIVFAMYGVLVFIPLFLQNISGLNAMQSGIIMLYYAIGSGLTMPIAGKMSDKIGGKSFIIVGIVLMIISTYELYFLSTDMNNSTLKFLLFIRGASVGLCMMPATTMSMAQVPPELISRASALQNTVKQVAGSLSTTVLTVFLQNRQNLHYYRLAEQLTPFNPVTSNFVNTVQRYIMQKGAVVANAKTGVLYLAYKYVYTESYMNAIDDVFMLTLIVLAATIPLMFIERIKKQISKI</sequence>
<dbReference type="KEGG" id="cdrk:B9W14_07690"/>
<evidence type="ECO:0000313" key="10">
    <source>
        <dbReference type="EMBL" id="AWI04382.1"/>
    </source>
</evidence>
<evidence type="ECO:0000313" key="11">
    <source>
        <dbReference type="Proteomes" id="UP000244910"/>
    </source>
</evidence>
<feature type="transmembrane region" description="Helical" evidence="8">
    <location>
        <begin position="483"/>
        <end position="500"/>
    </location>
</feature>
<feature type="transmembrane region" description="Helical" evidence="8">
    <location>
        <begin position="198"/>
        <end position="218"/>
    </location>
</feature>
<dbReference type="OrthoDB" id="102502at2"/>
<dbReference type="InterPro" id="IPR004638">
    <property type="entry name" value="EmrB-like"/>
</dbReference>
<name>A0A2U8DQL0_9CLOT</name>
<feature type="transmembrane region" description="Helical" evidence="8">
    <location>
        <begin position="332"/>
        <end position="351"/>
    </location>
</feature>
<proteinExistence type="inferred from homology"/>
<evidence type="ECO:0000256" key="6">
    <source>
        <dbReference type="ARBA" id="ARBA00022989"/>
    </source>
</evidence>
<feature type="transmembrane region" description="Helical" evidence="8">
    <location>
        <begin position="230"/>
        <end position="250"/>
    </location>
</feature>
<feature type="transmembrane region" description="Helical" evidence="8">
    <location>
        <begin position="79"/>
        <end position="98"/>
    </location>
</feature>
<feature type="transmembrane region" description="Helical" evidence="8">
    <location>
        <begin position="12"/>
        <end position="36"/>
    </location>
</feature>
<feature type="transmembrane region" description="Helical" evidence="8">
    <location>
        <begin position="104"/>
        <end position="126"/>
    </location>
</feature>